<sequence length="311" mass="34655">MNKQELKPSIKILDPDGKDALHTFLMADDTIRGSVIEGTRMIHRMQRKHQLGVLEALILGHAYLGACLMSAGLKGKERLQLQVDCSGPIKGLVVEANAAGEVRGFLKNVLIPVEKPLEDFNMAPFFGAGFLSVTRTLEDAKQPFSGRVMLAHGRLAKDLAHYYLTSEQIPTSFSLSVNFDSRGKVDAAGGLFLQVMPGANDGVVGRIEDRVVDLPSIGIAFSRGIDPKRFVYDHLGEYSPRFIGHRDIGFVCHCSRDQIRSVLTMLPMDELRDIQTKGPFPVEIRCHHCNTRYRFDREHIDRIVAARFADN</sequence>
<dbReference type="Pfam" id="PF01430">
    <property type="entry name" value="HSP33"/>
    <property type="match status" value="1"/>
</dbReference>
<keyword evidence="3" id="KW-1015">Disulfide bond</keyword>
<keyword evidence="6" id="KW-0472">Membrane</keyword>
<keyword evidence="6" id="KW-0812">Transmembrane</keyword>
<dbReference type="CDD" id="cd00498">
    <property type="entry name" value="Hsp33"/>
    <property type="match status" value="1"/>
</dbReference>
<dbReference type="PANTHER" id="PTHR30111">
    <property type="entry name" value="33 KDA CHAPERONIN"/>
    <property type="match status" value="1"/>
</dbReference>
<evidence type="ECO:0000256" key="2">
    <source>
        <dbReference type="ARBA" id="ARBA00022833"/>
    </source>
</evidence>
<dbReference type="RefSeq" id="WP_155302680.1">
    <property type="nucleotide sequence ID" value="NZ_AP021875.1"/>
</dbReference>
<dbReference type="Gene3D" id="3.55.30.10">
    <property type="entry name" value="Hsp33 domain"/>
    <property type="match status" value="1"/>
</dbReference>
<dbReference type="GO" id="GO:0005737">
    <property type="term" value="C:cytoplasm"/>
    <property type="evidence" value="ECO:0007669"/>
    <property type="project" value="InterPro"/>
</dbReference>
<dbReference type="SUPFAM" id="SSF118352">
    <property type="entry name" value="HSP33 redox switch-like"/>
    <property type="match status" value="1"/>
</dbReference>
<dbReference type="InterPro" id="IPR016154">
    <property type="entry name" value="Heat_shock_Hsp33_C"/>
</dbReference>
<name>A0A5K7ZB31_9BACT</name>
<dbReference type="Gene3D" id="3.90.1280.10">
    <property type="entry name" value="HSP33 redox switch-like"/>
    <property type="match status" value="1"/>
</dbReference>
<keyword evidence="8" id="KW-1185">Reference proteome</keyword>
<dbReference type="InterPro" id="IPR000397">
    <property type="entry name" value="Heat_shock_Hsp33"/>
</dbReference>
<keyword evidence="6" id="KW-1133">Transmembrane helix</keyword>
<organism evidence="7 8">
    <name type="scientific">Desulfosarcina widdelii</name>
    <dbReference type="NCBI Taxonomy" id="947919"/>
    <lineage>
        <taxon>Bacteria</taxon>
        <taxon>Pseudomonadati</taxon>
        <taxon>Thermodesulfobacteriota</taxon>
        <taxon>Desulfobacteria</taxon>
        <taxon>Desulfobacterales</taxon>
        <taxon>Desulfosarcinaceae</taxon>
        <taxon>Desulfosarcina</taxon>
    </lineage>
</organism>
<dbReference type="KEGG" id="dwd:DSCW_10040"/>
<reference evidence="7 8" key="1">
    <citation type="submission" date="2019-11" db="EMBL/GenBank/DDBJ databases">
        <title>Comparative genomics of hydrocarbon-degrading Desulfosarcina strains.</title>
        <authorList>
            <person name="Watanabe M."/>
            <person name="Kojima H."/>
            <person name="Fukui M."/>
        </authorList>
    </citation>
    <scope>NUCLEOTIDE SEQUENCE [LARGE SCALE GENOMIC DNA]</scope>
    <source>
        <strain evidence="7 8">PP31</strain>
    </source>
</reference>
<evidence type="ECO:0000256" key="6">
    <source>
        <dbReference type="SAM" id="Phobius"/>
    </source>
</evidence>
<evidence type="ECO:0000256" key="3">
    <source>
        <dbReference type="ARBA" id="ARBA00023157"/>
    </source>
</evidence>
<evidence type="ECO:0000256" key="4">
    <source>
        <dbReference type="ARBA" id="ARBA00023186"/>
    </source>
</evidence>
<evidence type="ECO:0000313" key="7">
    <source>
        <dbReference type="EMBL" id="BBO73587.1"/>
    </source>
</evidence>
<dbReference type="GO" id="GO:0044183">
    <property type="term" value="F:protein folding chaperone"/>
    <property type="evidence" value="ECO:0007669"/>
    <property type="project" value="TreeGrafter"/>
</dbReference>
<dbReference type="PIRSF" id="PIRSF005261">
    <property type="entry name" value="Heat_shock_Hsp33"/>
    <property type="match status" value="1"/>
</dbReference>
<gene>
    <name evidence="7" type="primary">hslO</name>
    <name evidence="7" type="ORF">DSCW_10040</name>
</gene>
<dbReference type="GO" id="GO:0042026">
    <property type="term" value="P:protein refolding"/>
    <property type="evidence" value="ECO:0007669"/>
    <property type="project" value="TreeGrafter"/>
</dbReference>
<dbReference type="InterPro" id="IPR016153">
    <property type="entry name" value="Heat_shock_Hsp33_N"/>
</dbReference>
<dbReference type="AlphaFoldDB" id="A0A5K7ZB31"/>
<feature type="transmembrane region" description="Helical" evidence="6">
    <location>
        <begin position="51"/>
        <end position="73"/>
    </location>
</feature>
<evidence type="ECO:0000256" key="5">
    <source>
        <dbReference type="ARBA" id="ARBA00023284"/>
    </source>
</evidence>
<keyword evidence="2" id="KW-0862">Zinc</keyword>
<evidence type="ECO:0000313" key="8">
    <source>
        <dbReference type="Proteomes" id="UP000427769"/>
    </source>
</evidence>
<evidence type="ECO:0000256" key="1">
    <source>
        <dbReference type="ARBA" id="ARBA00022490"/>
    </source>
</evidence>
<dbReference type="SUPFAM" id="SSF64397">
    <property type="entry name" value="Hsp33 domain"/>
    <property type="match status" value="1"/>
</dbReference>
<accession>A0A5K7ZB31</accession>
<keyword evidence="1" id="KW-0963">Cytoplasm</keyword>
<dbReference type="EMBL" id="AP021875">
    <property type="protein sequence ID" value="BBO73587.1"/>
    <property type="molecule type" value="Genomic_DNA"/>
</dbReference>
<dbReference type="GO" id="GO:0051082">
    <property type="term" value="F:unfolded protein binding"/>
    <property type="evidence" value="ECO:0007669"/>
    <property type="project" value="InterPro"/>
</dbReference>
<protein>
    <submittedName>
        <fullName evidence="7">33 kDa chaperonin</fullName>
    </submittedName>
</protein>
<dbReference type="PANTHER" id="PTHR30111:SF1">
    <property type="entry name" value="33 KDA CHAPERONIN"/>
    <property type="match status" value="1"/>
</dbReference>
<proteinExistence type="predicted"/>
<keyword evidence="5" id="KW-0676">Redox-active center</keyword>
<keyword evidence="4" id="KW-0143">Chaperone</keyword>
<dbReference type="Proteomes" id="UP000427769">
    <property type="component" value="Chromosome"/>
</dbReference>
<dbReference type="OrthoDB" id="9793753at2"/>